<dbReference type="OrthoDB" id="9812555at2"/>
<dbReference type="UniPathway" id="UPA00193"/>
<reference evidence="11" key="1">
    <citation type="submission" date="2015-02" db="EMBL/GenBank/DDBJ databases">
        <authorList>
            <person name="Chooi Y.-H."/>
        </authorList>
    </citation>
    <scope>NUCLEOTIDE SEQUENCE [LARGE SCALE GENOMIC DNA]</scope>
    <source>
        <strain evidence="11">strain Y</strain>
    </source>
</reference>
<comment type="catalytic activity">
    <reaction evidence="8">
        <text>(6S)-5-methyl-5,6,7,8-tetrahydrofolate + NAD(+) = (6R)-5,10-methylene-5,6,7,8-tetrahydrofolate + NADH + H(+)</text>
        <dbReference type="Rhea" id="RHEA:19821"/>
        <dbReference type="ChEBI" id="CHEBI:15378"/>
        <dbReference type="ChEBI" id="CHEBI:15636"/>
        <dbReference type="ChEBI" id="CHEBI:18608"/>
        <dbReference type="ChEBI" id="CHEBI:57540"/>
        <dbReference type="ChEBI" id="CHEBI:57945"/>
        <dbReference type="EC" id="1.5.1.54"/>
    </reaction>
    <physiologicalReaction direction="right-to-left" evidence="8">
        <dbReference type="Rhea" id="RHEA:19823"/>
    </physiologicalReaction>
</comment>
<comment type="pathway">
    <text evidence="7">Amino-acid biosynthesis; L-methionine biosynthesis via de novo pathway.</text>
</comment>
<evidence type="ECO:0000256" key="1">
    <source>
        <dbReference type="ARBA" id="ARBA00001974"/>
    </source>
</evidence>
<evidence type="ECO:0000256" key="5">
    <source>
        <dbReference type="ARBA" id="ARBA00022827"/>
    </source>
</evidence>
<evidence type="ECO:0000256" key="8">
    <source>
        <dbReference type="ARBA" id="ARBA00048628"/>
    </source>
</evidence>
<dbReference type="Proteomes" id="UP000033187">
    <property type="component" value="Chromosome 1"/>
</dbReference>
<evidence type="ECO:0000313" key="11">
    <source>
        <dbReference type="Proteomes" id="UP000033187"/>
    </source>
</evidence>
<dbReference type="InterPro" id="IPR029041">
    <property type="entry name" value="FAD-linked_oxidoreductase-like"/>
</dbReference>
<evidence type="ECO:0000256" key="9">
    <source>
        <dbReference type="RuleBase" id="RU003862"/>
    </source>
</evidence>
<keyword evidence="11" id="KW-1185">Reference proteome</keyword>
<dbReference type="EMBL" id="LN829119">
    <property type="protein sequence ID" value="CPR16284.1"/>
    <property type="molecule type" value="Genomic_DNA"/>
</dbReference>
<protein>
    <recommendedName>
        <fullName evidence="9">Methylenetetrahydrofolate reductase</fullName>
    </recommendedName>
</protein>
<dbReference type="GO" id="GO:0071949">
    <property type="term" value="F:FAD binding"/>
    <property type="evidence" value="ECO:0007669"/>
    <property type="project" value="TreeGrafter"/>
</dbReference>
<dbReference type="GO" id="GO:0009086">
    <property type="term" value="P:methionine biosynthetic process"/>
    <property type="evidence" value="ECO:0007669"/>
    <property type="project" value="TreeGrafter"/>
</dbReference>
<dbReference type="Gene3D" id="3.20.20.220">
    <property type="match status" value="1"/>
</dbReference>
<dbReference type="KEGG" id="fiy:BN1229_v1_0741"/>
<dbReference type="InterPro" id="IPR003171">
    <property type="entry name" value="Mehydrof_redctse-like"/>
</dbReference>
<proteinExistence type="inferred from homology"/>
<dbReference type="SUPFAM" id="SSF51730">
    <property type="entry name" value="FAD-linked oxidoreductase"/>
    <property type="match status" value="1"/>
</dbReference>
<evidence type="ECO:0000256" key="2">
    <source>
        <dbReference type="ARBA" id="ARBA00004777"/>
    </source>
</evidence>
<evidence type="ECO:0000313" key="10">
    <source>
        <dbReference type="EMBL" id="CPR16284.1"/>
    </source>
</evidence>
<dbReference type="Pfam" id="PF02219">
    <property type="entry name" value="MTHFR"/>
    <property type="match status" value="1"/>
</dbReference>
<accession>A0A0D6JC66</accession>
<evidence type="ECO:0000256" key="3">
    <source>
        <dbReference type="ARBA" id="ARBA00006743"/>
    </source>
</evidence>
<gene>
    <name evidence="10" type="primary">metF</name>
    <name evidence="10" type="ORF">YBN1229_v1_0741</name>
</gene>
<evidence type="ECO:0000256" key="6">
    <source>
        <dbReference type="ARBA" id="ARBA00023002"/>
    </source>
</evidence>
<keyword evidence="5 9" id="KW-0274">FAD</keyword>
<dbReference type="PANTHER" id="PTHR45754:SF3">
    <property type="entry name" value="METHYLENETETRAHYDROFOLATE REDUCTASE (NADPH)"/>
    <property type="match status" value="1"/>
</dbReference>
<comment type="cofactor">
    <cofactor evidence="1 9">
        <name>FAD</name>
        <dbReference type="ChEBI" id="CHEBI:57692"/>
    </cofactor>
</comment>
<comment type="similarity">
    <text evidence="3 9">Belongs to the methylenetetrahydrofolate reductase family.</text>
</comment>
<evidence type="ECO:0000256" key="4">
    <source>
        <dbReference type="ARBA" id="ARBA00022630"/>
    </source>
</evidence>
<dbReference type="GO" id="GO:0005829">
    <property type="term" value="C:cytosol"/>
    <property type="evidence" value="ECO:0007669"/>
    <property type="project" value="TreeGrafter"/>
</dbReference>
<dbReference type="KEGG" id="fil:BN1229_v1_0737"/>
<evidence type="ECO:0000256" key="7">
    <source>
        <dbReference type="ARBA" id="ARBA00034478"/>
    </source>
</evidence>
<name>A0A0D6JC66_9HYPH</name>
<dbReference type="AlphaFoldDB" id="A0A0D6JC66"/>
<comment type="pathway">
    <text evidence="2 9">One-carbon metabolism; tetrahydrofolate interconversion.</text>
</comment>
<dbReference type="GO" id="GO:0035999">
    <property type="term" value="P:tetrahydrofolate interconversion"/>
    <property type="evidence" value="ECO:0007669"/>
    <property type="project" value="UniProtKB-UniPathway"/>
</dbReference>
<sequence>MTEMPVDIEERSILSHEMRHSTLFQDISIELLPEQVDAFLPKAKCFPENSLVFLTHIPGKPISAQAEAAKKIHNKGFVPVPHLAARNFTSADEYAGHLRTLASIGVTTVLVLGGNPSSGTPPLRFAADLLRHPVLNDVQLKKVFIAGHPEGHSVIPKDALIPALKEKISLVREWGAQPEIVTQFAFNGEAMAAWAAELRTQDINAPLRFGMAGVTSLPKLIKFAAMCGVGASLNALKRQGTSLIKAMRDQDPGDIIAELDSSLSQRGIKDVTLHFFPFGGWEKTLKWIDMQSTE</sequence>
<keyword evidence="6 9" id="KW-0560">Oxidoreductase</keyword>
<organism evidence="10 11">
    <name type="scientific">Candidatus Filomicrobium marinum</name>
    <dbReference type="NCBI Taxonomy" id="1608628"/>
    <lineage>
        <taxon>Bacteria</taxon>
        <taxon>Pseudomonadati</taxon>
        <taxon>Pseudomonadota</taxon>
        <taxon>Alphaproteobacteria</taxon>
        <taxon>Hyphomicrobiales</taxon>
        <taxon>Hyphomicrobiaceae</taxon>
        <taxon>Filomicrobium</taxon>
    </lineage>
</organism>
<keyword evidence="4 9" id="KW-0285">Flavoprotein</keyword>
<dbReference type="PANTHER" id="PTHR45754">
    <property type="entry name" value="METHYLENETETRAHYDROFOLATE REDUCTASE"/>
    <property type="match status" value="1"/>
</dbReference>
<dbReference type="GO" id="GO:0106312">
    <property type="term" value="F:methylenetetrahydrofolate reductase (NADH) activity"/>
    <property type="evidence" value="ECO:0007669"/>
    <property type="project" value="UniProtKB-EC"/>
</dbReference>